<accession>A0ABX8JL43</accession>
<dbReference type="NCBIfam" id="TIGR02595">
    <property type="entry name" value="PEP_CTERM"/>
    <property type="match status" value="1"/>
</dbReference>
<dbReference type="Proteomes" id="UP000683493">
    <property type="component" value="Chromosome"/>
</dbReference>
<dbReference type="InterPro" id="IPR013424">
    <property type="entry name" value="Ice-binding_C"/>
</dbReference>
<evidence type="ECO:0000313" key="3">
    <source>
        <dbReference type="EMBL" id="QWV99098.1"/>
    </source>
</evidence>
<dbReference type="EMBL" id="CP076724">
    <property type="protein sequence ID" value="QWV99098.1"/>
    <property type="molecule type" value="Genomic_DNA"/>
</dbReference>
<gene>
    <name evidence="3" type="ORF">KP005_07405</name>
</gene>
<evidence type="ECO:0000259" key="2">
    <source>
        <dbReference type="Pfam" id="PF07589"/>
    </source>
</evidence>
<organism evidence="3 4">
    <name type="scientific">Geomonas diazotrophica</name>
    <dbReference type="NCBI Taxonomy" id="2843197"/>
    <lineage>
        <taxon>Bacteria</taxon>
        <taxon>Pseudomonadati</taxon>
        <taxon>Thermodesulfobacteriota</taxon>
        <taxon>Desulfuromonadia</taxon>
        <taxon>Geobacterales</taxon>
        <taxon>Geobacteraceae</taxon>
        <taxon>Geomonas</taxon>
    </lineage>
</organism>
<reference evidence="3 4" key="1">
    <citation type="submission" date="2021-06" db="EMBL/GenBank/DDBJ databases">
        <title>Gemonas diversity in paddy soil.</title>
        <authorList>
            <person name="Liu G."/>
        </authorList>
    </citation>
    <scope>NUCLEOTIDE SEQUENCE [LARGE SCALE GENOMIC DNA]</scope>
    <source>
        <strain evidence="3 4">RG29</strain>
    </source>
</reference>
<keyword evidence="4" id="KW-1185">Reference proteome</keyword>
<sequence>MKKQLSTLLAAALTAAVAGTANATLTTIGTASYQGVSYNLIWDNDGPNGSTVWLDYSNSTNLWVDQVSWASGLGNVLTNINTSGYSVNWTDSNWRLPTSVDDLTNSGCGFNIATSEFGHLYYTELGNKGYYDTSGNYQPGWGLVNDGPFQHLQSTSYWSGTEASGIPNYAWYFDTYFGFQYVDGEDVGHEASPLLPGMAVRSGQVSEAAPVPEPSTLLLLSVGFLGLARWRLHKRGR</sequence>
<feature type="domain" description="Ice-binding protein C-terminal" evidence="2">
    <location>
        <begin position="210"/>
        <end position="231"/>
    </location>
</feature>
<feature type="signal peptide" evidence="1">
    <location>
        <begin position="1"/>
        <end position="23"/>
    </location>
</feature>
<keyword evidence="1" id="KW-0732">Signal</keyword>
<evidence type="ECO:0000313" key="4">
    <source>
        <dbReference type="Proteomes" id="UP000683493"/>
    </source>
</evidence>
<proteinExistence type="predicted"/>
<dbReference type="Pfam" id="PF07589">
    <property type="entry name" value="PEP-CTERM"/>
    <property type="match status" value="1"/>
</dbReference>
<protein>
    <submittedName>
        <fullName evidence="3">PEP-CTERM sorting domain-containing protein</fullName>
    </submittedName>
</protein>
<name>A0ABX8JL43_9BACT</name>
<feature type="chain" id="PRO_5045187423" evidence="1">
    <location>
        <begin position="24"/>
        <end position="237"/>
    </location>
</feature>
<evidence type="ECO:0000256" key="1">
    <source>
        <dbReference type="SAM" id="SignalP"/>
    </source>
</evidence>